<dbReference type="Pfam" id="PF13524">
    <property type="entry name" value="Glyco_trans_1_2"/>
    <property type="match status" value="1"/>
</dbReference>
<gene>
    <name evidence="2" type="ORF">CI15_03220</name>
</gene>
<dbReference type="STRING" id="1399968.CI15_03220"/>
<dbReference type="OrthoDB" id="6917114at2"/>
<dbReference type="InterPro" id="IPR055259">
    <property type="entry name" value="YkvP/CgeB_Glyco_trans-like"/>
</dbReference>
<sequence>MSNNFKLPTGLIGRFAVVKLWPKLKTAEDECIARLKIAAAAIGVECIEINADGSLLEDPNTVVSRQIVDFVLHLHYDTPKNYDVFSFVALWNPMQFYHEWGYQRTSRNLLSHDDFVSCSSAAADDHVARMVRNAQTHLPAHFKLYHSLAEIARPPSLGDHKLFYVGINWEAVNGGQSRHQDVLKRLDQTGMMRIYGPTVFLNVKVWAGYQSYVKEIPFDGVSMIDEISKAGISLVLSSAAHKESELMSNRLFESVAAGALVICDENRFASKYFGDALLYIDSRCSVDKICEDIRAHLEWAKANPELALAKIEKAQRIFREKFSLVRNLSDLYQGYQQRKEDLLARQGLGHDTAKLRVGAYFLVPEFSRETVQSHLSSIAAQDYRDLEPVLVIDRVDAREYRTEIAQSLAGATPAVRVLELDFFDHGPTGAVKGERKLGNVIAEIIDDARGIDALMFVAPNERLLSNHVQALAGSLIREPQRHCAATAAIIRNGKATVHTVSEQFEFGFLSDDAPIGYARLMFRCASLPANLNLALPYLHRKPLAALVGEHKIHQEIPSTVIIDIEAPFPTGKWNQGMENELLGDFCPEVFTVYRGYFREMPSLAPRVVAVPASIPYSRLSRRWVLYQIEALREKGVGERLNLLRAKIGRRVKRAS</sequence>
<dbReference type="Proteomes" id="UP000075613">
    <property type="component" value="Unassembled WGS sequence"/>
</dbReference>
<proteinExistence type="predicted"/>
<accession>A0A149Q145</accession>
<organism evidence="2 3">
    <name type="scientific">Paraburkholderia monticola</name>
    <dbReference type="NCBI Taxonomy" id="1399968"/>
    <lineage>
        <taxon>Bacteria</taxon>
        <taxon>Pseudomonadati</taxon>
        <taxon>Pseudomonadota</taxon>
        <taxon>Betaproteobacteria</taxon>
        <taxon>Burkholderiales</taxon>
        <taxon>Burkholderiaceae</taxon>
        <taxon>Paraburkholderia</taxon>
    </lineage>
</organism>
<dbReference type="AlphaFoldDB" id="A0A149Q145"/>
<comment type="caution">
    <text evidence="2">The sequence shown here is derived from an EMBL/GenBank/DDBJ whole genome shotgun (WGS) entry which is preliminary data.</text>
</comment>
<dbReference type="EMBL" id="LRBG01000002">
    <property type="protein sequence ID" value="KXU90973.1"/>
    <property type="molecule type" value="Genomic_DNA"/>
</dbReference>
<keyword evidence="3" id="KW-1185">Reference proteome</keyword>
<evidence type="ECO:0000259" key="1">
    <source>
        <dbReference type="Pfam" id="PF13524"/>
    </source>
</evidence>
<name>A0A149Q145_9BURK</name>
<protein>
    <recommendedName>
        <fullName evidence="1">Spore protein YkvP/CgeB glycosyl transferase-like domain-containing protein</fullName>
    </recommendedName>
</protein>
<evidence type="ECO:0000313" key="2">
    <source>
        <dbReference type="EMBL" id="KXU90973.1"/>
    </source>
</evidence>
<feature type="domain" description="Spore protein YkvP/CgeB glycosyl transferase-like" evidence="1">
    <location>
        <begin position="182"/>
        <end position="330"/>
    </location>
</feature>
<reference evidence="2 3" key="1">
    <citation type="journal article" date="2015" name="Int. J. Syst. Evol. Microbiol.">
        <title>Burkholderia monticola sp. nov., isolated from mountain soil.</title>
        <authorList>
            <person name="Baek I."/>
            <person name="Seo B."/>
            <person name="Lee I."/>
            <person name="Yi H."/>
            <person name="Chun J."/>
        </authorList>
    </citation>
    <scope>NUCLEOTIDE SEQUENCE [LARGE SCALE GENOMIC DNA]</scope>
    <source>
        <strain evidence="2 3">JC2948</strain>
    </source>
</reference>
<evidence type="ECO:0000313" key="3">
    <source>
        <dbReference type="Proteomes" id="UP000075613"/>
    </source>
</evidence>